<sequence>MMFDPNLMKTPTRVGGFFPPTPPSSTLSPGSPVWSNNPSVTSIWSEKVLDLACPSTPDRSGNSGLNGNNNNPNNTGDSGKRGRPRADVISHLILEGSSSPSGIKCRVCSRVFPREKSLQAHLRTHTGERPYNCDYPGCNRAFTQSGQLKTHQRLHAGEKPFICSSPGCMNRYTHANRTCPIHPYHKPQRSSDLVLQPVLSGSENSDAVLLWLENYRKDRQEKTPGKNISVESPHTIPPPVIKTEVVEDEFKRATKRGLELDIENSPLCFVINKTPKKSSASILEERLVSPRKTLGDITKQSSMNIIGSPLSSKPSYITPSSGSFKLKKRWLKEAFLEEERKCHSSSTTEATEDLALPIRWTSEDEQQRRSPKSMVVAKALVELSSLPSYNDTSDLQPLNLSLNSDSSYA</sequence>
<dbReference type="PANTHER" id="PTHR14003:SF26">
    <property type="entry name" value="ZINC FINGER PROTEIN 367"/>
    <property type="match status" value="1"/>
</dbReference>
<evidence type="ECO:0000313" key="8">
    <source>
        <dbReference type="EMBL" id="CDW37548.1"/>
    </source>
</evidence>
<dbReference type="SUPFAM" id="SSF57667">
    <property type="entry name" value="beta-beta-alpha zinc fingers"/>
    <property type="match status" value="1"/>
</dbReference>
<dbReference type="GO" id="GO:0000978">
    <property type="term" value="F:RNA polymerase II cis-regulatory region sequence-specific DNA binding"/>
    <property type="evidence" value="ECO:0007669"/>
    <property type="project" value="TreeGrafter"/>
</dbReference>
<evidence type="ECO:0000256" key="3">
    <source>
        <dbReference type="ARBA" id="ARBA00022771"/>
    </source>
</evidence>
<evidence type="ECO:0000256" key="5">
    <source>
        <dbReference type="PROSITE-ProRule" id="PRU00042"/>
    </source>
</evidence>
<dbReference type="PROSITE" id="PS50157">
    <property type="entry name" value="ZINC_FINGER_C2H2_2"/>
    <property type="match status" value="2"/>
</dbReference>
<accession>A0A0K2UH64</accession>
<dbReference type="InterPro" id="IPR013087">
    <property type="entry name" value="Znf_C2H2_type"/>
</dbReference>
<dbReference type="AlphaFoldDB" id="A0A0K2UH64"/>
<dbReference type="FunFam" id="3.30.160.60:FF:000474">
    <property type="entry name" value="zinc finger protein 367"/>
    <property type="match status" value="1"/>
</dbReference>
<feature type="region of interest" description="Disordered" evidence="6">
    <location>
        <begin position="54"/>
        <end position="84"/>
    </location>
</feature>
<dbReference type="OrthoDB" id="3437960at2759"/>
<dbReference type="GO" id="GO:0008270">
    <property type="term" value="F:zinc ion binding"/>
    <property type="evidence" value="ECO:0007669"/>
    <property type="project" value="UniProtKB-KW"/>
</dbReference>
<dbReference type="SMART" id="SM00355">
    <property type="entry name" value="ZnF_C2H2"/>
    <property type="match status" value="2"/>
</dbReference>
<reference evidence="8" key="1">
    <citation type="submission" date="2014-05" db="EMBL/GenBank/DDBJ databases">
        <authorList>
            <person name="Chronopoulou M."/>
        </authorList>
    </citation>
    <scope>NUCLEOTIDE SEQUENCE</scope>
    <source>
        <tissue evidence="8">Whole organism</tissue>
    </source>
</reference>
<keyword evidence="3 5" id="KW-0863">Zinc-finger</keyword>
<dbReference type="PANTHER" id="PTHR14003">
    <property type="entry name" value="TRANSCRIPTIONAL REPRESSOR PROTEIN YY"/>
    <property type="match status" value="1"/>
</dbReference>
<dbReference type="GO" id="GO:0031519">
    <property type="term" value="C:PcG protein complex"/>
    <property type="evidence" value="ECO:0007669"/>
    <property type="project" value="TreeGrafter"/>
</dbReference>
<feature type="domain" description="C2H2-type" evidence="7">
    <location>
        <begin position="131"/>
        <end position="160"/>
    </location>
</feature>
<protein>
    <submittedName>
        <fullName evidence="8">Zinc finger protein 367like [Apis florea]</fullName>
    </submittedName>
</protein>
<keyword evidence="2" id="KW-0677">Repeat</keyword>
<feature type="compositionally biased region" description="Low complexity" evidence="6">
    <location>
        <begin position="60"/>
        <end position="77"/>
    </location>
</feature>
<evidence type="ECO:0000256" key="2">
    <source>
        <dbReference type="ARBA" id="ARBA00022737"/>
    </source>
</evidence>
<evidence type="ECO:0000256" key="6">
    <source>
        <dbReference type="SAM" id="MobiDB-lite"/>
    </source>
</evidence>
<evidence type="ECO:0000256" key="4">
    <source>
        <dbReference type="ARBA" id="ARBA00022833"/>
    </source>
</evidence>
<evidence type="ECO:0000256" key="1">
    <source>
        <dbReference type="ARBA" id="ARBA00022723"/>
    </source>
</evidence>
<dbReference type="GO" id="GO:0005667">
    <property type="term" value="C:transcription regulator complex"/>
    <property type="evidence" value="ECO:0007669"/>
    <property type="project" value="TreeGrafter"/>
</dbReference>
<proteinExistence type="predicted"/>
<dbReference type="GO" id="GO:0000785">
    <property type="term" value="C:chromatin"/>
    <property type="evidence" value="ECO:0007669"/>
    <property type="project" value="TreeGrafter"/>
</dbReference>
<dbReference type="GO" id="GO:0000981">
    <property type="term" value="F:DNA-binding transcription factor activity, RNA polymerase II-specific"/>
    <property type="evidence" value="ECO:0007669"/>
    <property type="project" value="TreeGrafter"/>
</dbReference>
<dbReference type="InterPro" id="IPR036236">
    <property type="entry name" value="Znf_C2H2_sf"/>
</dbReference>
<dbReference type="Gene3D" id="3.30.160.60">
    <property type="entry name" value="Classic Zinc Finger"/>
    <property type="match status" value="2"/>
</dbReference>
<feature type="region of interest" description="Disordered" evidence="6">
    <location>
        <begin position="1"/>
        <end position="34"/>
    </location>
</feature>
<dbReference type="EMBL" id="HACA01020187">
    <property type="protein sequence ID" value="CDW37548.1"/>
    <property type="molecule type" value="Transcribed_RNA"/>
</dbReference>
<feature type="domain" description="C2H2-type" evidence="7">
    <location>
        <begin position="103"/>
        <end position="130"/>
    </location>
</feature>
<organism evidence="8">
    <name type="scientific">Lepeophtheirus salmonis</name>
    <name type="common">Salmon louse</name>
    <name type="synonym">Caligus salmonis</name>
    <dbReference type="NCBI Taxonomy" id="72036"/>
    <lineage>
        <taxon>Eukaryota</taxon>
        <taxon>Metazoa</taxon>
        <taxon>Ecdysozoa</taxon>
        <taxon>Arthropoda</taxon>
        <taxon>Crustacea</taxon>
        <taxon>Multicrustacea</taxon>
        <taxon>Hexanauplia</taxon>
        <taxon>Copepoda</taxon>
        <taxon>Siphonostomatoida</taxon>
        <taxon>Caligidae</taxon>
        <taxon>Lepeophtheirus</taxon>
    </lineage>
</organism>
<name>A0A0K2UH64_LEPSM</name>
<keyword evidence="1" id="KW-0479">Metal-binding</keyword>
<evidence type="ECO:0000259" key="7">
    <source>
        <dbReference type="PROSITE" id="PS50157"/>
    </source>
</evidence>
<dbReference type="PROSITE" id="PS00028">
    <property type="entry name" value="ZINC_FINGER_C2H2_1"/>
    <property type="match status" value="2"/>
</dbReference>
<dbReference type="Pfam" id="PF00096">
    <property type="entry name" value="zf-C2H2"/>
    <property type="match status" value="2"/>
</dbReference>
<keyword evidence="4" id="KW-0862">Zinc</keyword>